<sequence>MPDPIRGTDSTTYAESLCASSLDLYLLNEPEVPTCIRLQGSSVVDLTLCSSAMNSSVGSWRIRNDYDMVYTDHVLIDYGIDIPSVQRVNKRFLFITWSTKQMDKDRFAAAMIAGFWAHPHEEDLGTSIRRVTFVVRPRLRSCDSNTKFYADDLPAPERARQDQFGSRCSGKGLQKALKQAIAKDQAWKDMLESLEGDPWGLPYKIVNKKLRGYSSPVCESLEPDFIRNTETSEVTLAELRLVVARFRRNEKAPGPLDGIKYRTLTGTFEYCADLVCSIFTGLLRTGVFPAEWKHARLVLLRKPNKPLDLYLYSSYRPLCLFNTFGKIYEKIVANRLTLFIERPIHIIDAIHRTKVVRKAFAADHCVVAVSLDISNAFNSVPWTEILRALGEFEVSDYLYSALSDYLRDCRISYVNRDGELEEIEVNCGFHRGRFWGHSSGT</sequence>
<evidence type="ECO:0000313" key="2">
    <source>
        <dbReference type="Proteomes" id="UP000504615"/>
    </source>
</evidence>
<dbReference type="KEGG" id="pbar:105430105"/>
<dbReference type="InterPro" id="IPR036691">
    <property type="entry name" value="Endo/exonu/phosph_ase_sf"/>
</dbReference>
<dbReference type="PANTHER" id="PTHR19446">
    <property type="entry name" value="REVERSE TRANSCRIPTASES"/>
    <property type="match status" value="1"/>
</dbReference>
<dbReference type="RefSeq" id="XP_011641770.1">
    <property type="nucleotide sequence ID" value="XM_011643468.1"/>
</dbReference>
<name>A0A6I9WGC8_9HYME</name>
<dbReference type="Proteomes" id="UP000504615">
    <property type="component" value="Unplaced"/>
</dbReference>
<dbReference type="OrthoDB" id="7555171at2759"/>
<dbReference type="PROSITE" id="PS50878">
    <property type="entry name" value="RT_POL"/>
    <property type="match status" value="1"/>
</dbReference>
<keyword evidence="2" id="KW-1185">Reference proteome</keyword>
<protein>
    <submittedName>
        <fullName evidence="3">Uncharacterized protein LOC105430105</fullName>
    </submittedName>
</protein>
<feature type="domain" description="Reverse transcriptase" evidence="1">
    <location>
        <begin position="281"/>
        <end position="441"/>
    </location>
</feature>
<reference evidence="3" key="1">
    <citation type="submission" date="2025-08" db="UniProtKB">
        <authorList>
            <consortium name="RefSeq"/>
        </authorList>
    </citation>
    <scope>IDENTIFICATION</scope>
</reference>
<accession>A0A6I9WGC8</accession>
<dbReference type="AlphaFoldDB" id="A0A6I9WGC8"/>
<proteinExistence type="predicted"/>
<dbReference type="Gene3D" id="3.60.10.10">
    <property type="entry name" value="Endonuclease/exonuclease/phosphatase"/>
    <property type="match status" value="1"/>
</dbReference>
<dbReference type="SUPFAM" id="SSF56219">
    <property type="entry name" value="DNase I-like"/>
    <property type="match status" value="1"/>
</dbReference>
<gene>
    <name evidence="3" type="primary">LOC105430105</name>
</gene>
<dbReference type="GeneID" id="105430105"/>
<evidence type="ECO:0000313" key="3">
    <source>
        <dbReference type="RefSeq" id="XP_011641770.1"/>
    </source>
</evidence>
<dbReference type="Pfam" id="PF00078">
    <property type="entry name" value="RVT_1"/>
    <property type="match status" value="1"/>
</dbReference>
<organism evidence="2 3">
    <name type="scientific">Pogonomyrmex barbatus</name>
    <name type="common">red harvester ant</name>
    <dbReference type="NCBI Taxonomy" id="144034"/>
    <lineage>
        <taxon>Eukaryota</taxon>
        <taxon>Metazoa</taxon>
        <taxon>Ecdysozoa</taxon>
        <taxon>Arthropoda</taxon>
        <taxon>Hexapoda</taxon>
        <taxon>Insecta</taxon>
        <taxon>Pterygota</taxon>
        <taxon>Neoptera</taxon>
        <taxon>Endopterygota</taxon>
        <taxon>Hymenoptera</taxon>
        <taxon>Apocrita</taxon>
        <taxon>Aculeata</taxon>
        <taxon>Formicoidea</taxon>
        <taxon>Formicidae</taxon>
        <taxon>Myrmicinae</taxon>
        <taxon>Pogonomyrmex</taxon>
    </lineage>
</organism>
<dbReference type="InterPro" id="IPR000477">
    <property type="entry name" value="RT_dom"/>
</dbReference>
<evidence type="ECO:0000259" key="1">
    <source>
        <dbReference type="PROSITE" id="PS50878"/>
    </source>
</evidence>